<keyword evidence="1" id="KW-0805">Transcription regulation</keyword>
<dbReference type="RefSeq" id="WP_090445882.1">
    <property type="nucleotide sequence ID" value="NZ_FOHU01000017.1"/>
</dbReference>
<dbReference type="PROSITE" id="PS50987">
    <property type="entry name" value="HTH_ARSR_2"/>
    <property type="match status" value="1"/>
</dbReference>
<dbReference type="OrthoDB" id="9798835at2"/>
<proteinExistence type="predicted"/>
<dbReference type="Gene3D" id="1.10.10.10">
    <property type="entry name" value="Winged helix-like DNA-binding domain superfamily/Winged helix DNA-binding domain"/>
    <property type="match status" value="1"/>
</dbReference>
<keyword evidence="2" id="KW-0238">DNA-binding</keyword>
<dbReference type="InterPro" id="IPR011991">
    <property type="entry name" value="ArsR-like_HTH"/>
</dbReference>
<protein>
    <submittedName>
        <fullName evidence="5">Transcriptional regulator, ArsR family</fullName>
    </submittedName>
</protein>
<keyword evidence="6" id="KW-1185">Reference proteome</keyword>
<dbReference type="SMART" id="SM00418">
    <property type="entry name" value="HTH_ARSR"/>
    <property type="match status" value="1"/>
</dbReference>
<dbReference type="PANTHER" id="PTHR33154:SF33">
    <property type="entry name" value="TRANSCRIPTIONAL REPRESSOR SDPR"/>
    <property type="match status" value="1"/>
</dbReference>
<organism evidence="5 6">
    <name type="scientific">Natronincola peptidivorans</name>
    <dbReference type="NCBI Taxonomy" id="426128"/>
    <lineage>
        <taxon>Bacteria</taxon>
        <taxon>Bacillati</taxon>
        <taxon>Bacillota</taxon>
        <taxon>Clostridia</taxon>
        <taxon>Peptostreptococcales</taxon>
        <taxon>Natronincolaceae</taxon>
        <taxon>Natronincola</taxon>
    </lineage>
</organism>
<evidence type="ECO:0000259" key="4">
    <source>
        <dbReference type="PROSITE" id="PS50987"/>
    </source>
</evidence>
<dbReference type="PRINTS" id="PR00778">
    <property type="entry name" value="HTHARSR"/>
</dbReference>
<accession>A0A1I0FZD4</accession>
<dbReference type="SUPFAM" id="SSF46785">
    <property type="entry name" value="Winged helix' DNA-binding domain"/>
    <property type="match status" value="1"/>
</dbReference>
<keyword evidence="3" id="KW-0804">Transcription</keyword>
<name>A0A1I0FZD4_9FIRM</name>
<evidence type="ECO:0000256" key="1">
    <source>
        <dbReference type="ARBA" id="ARBA00023015"/>
    </source>
</evidence>
<dbReference type="PANTHER" id="PTHR33154">
    <property type="entry name" value="TRANSCRIPTIONAL REGULATOR, ARSR FAMILY"/>
    <property type="match status" value="1"/>
</dbReference>
<dbReference type="InterPro" id="IPR036390">
    <property type="entry name" value="WH_DNA-bd_sf"/>
</dbReference>
<dbReference type="GO" id="GO:0003677">
    <property type="term" value="F:DNA binding"/>
    <property type="evidence" value="ECO:0007669"/>
    <property type="project" value="UniProtKB-KW"/>
</dbReference>
<dbReference type="EMBL" id="FOHU01000017">
    <property type="protein sequence ID" value="SET63639.1"/>
    <property type="molecule type" value="Genomic_DNA"/>
</dbReference>
<feature type="domain" description="HTH arsR-type" evidence="4">
    <location>
        <begin position="1"/>
        <end position="89"/>
    </location>
</feature>
<dbReference type="STRING" id="426128.SAMN05660297_02994"/>
<sequence length="122" mass="13971">MDFEVIFKALGEATRIKIIKLLSLKPMYVCELEGVLNISQPRISQHLKILRHAGLVEVEKEGQRAIYSLNIDLIENVSSGFMNFLEAPLEKLENFHQESDRMIQIEKDPNIAICKACTTSRR</sequence>
<dbReference type="InterPro" id="IPR036388">
    <property type="entry name" value="WH-like_DNA-bd_sf"/>
</dbReference>
<evidence type="ECO:0000313" key="6">
    <source>
        <dbReference type="Proteomes" id="UP000199568"/>
    </source>
</evidence>
<dbReference type="AlphaFoldDB" id="A0A1I0FZD4"/>
<evidence type="ECO:0000313" key="5">
    <source>
        <dbReference type="EMBL" id="SET63639.1"/>
    </source>
</evidence>
<dbReference type="CDD" id="cd00090">
    <property type="entry name" value="HTH_ARSR"/>
    <property type="match status" value="1"/>
</dbReference>
<evidence type="ECO:0000256" key="2">
    <source>
        <dbReference type="ARBA" id="ARBA00023125"/>
    </source>
</evidence>
<dbReference type="GO" id="GO:0003700">
    <property type="term" value="F:DNA-binding transcription factor activity"/>
    <property type="evidence" value="ECO:0007669"/>
    <property type="project" value="InterPro"/>
</dbReference>
<dbReference type="InterPro" id="IPR051081">
    <property type="entry name" value="HTH_MetalResp_TranReg"/>
</dbReference>
<evidence type="ECO:0000256" key="3">
    <source>
        <dbReference type="ARBA" id="ARBA00023163"/>
    </source>
</evidence>
<gene>
    <name evidence="5" type="ORF">SAMN05660297_02994</name>
</gene>
<dbReference type="Pfam" id="PF01022">
    <property type="entry name" value="HTH_5"/>
    <property type="match status" value="1"/>
</dbReference>
<dbReference type="Proteomes" id="UP000199568">
    <property type="component" value="Unassembled WGS sequence"/>
</dbReference>
<dbReference type="InterPro" id="IPR001845">
    <property type="entry name" value="HTH_ArsR_DNA-bd_dom"/>
</dbReference>
<dbReference type="NCBIfam" id="NF033788">
    <property type="entry name" value="HTH_metalloreg"/>
    <property type="match status" value="1"/>
</dbReference>
<reference evidence="5 6" key="1">
    <citation type="submission" date="2016-10" db="EMBL/GenBank/DDBJ databases">
        <authorList>
            <person name="de Groot N.N."/>
        </authorList>
    </citation>
    <scope>NUCLEOTIDE SEQUENCE [LARGE SCALE GENOMIC DNA]</scope>
    <source>
        <strain evidence="5 6">DSM 18979</strain>
    </source>
</reference>